<accession>A0A381P5K9</accession>
<sequence length="62" mass="6582">VFVAVLGMCPALAVTNTAINGLAMGGASLFVLTFSILFFKNRNETKRALEDSTDGFNTVRLG</sequence>
<name>A0A381P5K9_9ZZZZ</name>
<protein>
    <recommendedName>
        <fullName evidence="9">Electron transport complex subunit RsxE</fullName>
    </recommendedName>
</protein>
<evidence type="ECO:0000256" key="3">
    <source>
        <dbReference type="ARBA" id="ARBA00022692"/>
    </source>
</evidence>
<dbReference type="GO" id="GO:0016020">
    <property type="term" value="C:membrane"/>
    <property type="evidence" value="ECO:0007669"/>
    <property type="project" value="InterPro"/>
</dbReference>
<evidence type="ECO:0000256" key="4">
    <source>
        <dbReference type="ARBA" id="ARBA00022967"/>
    </source>
</evidence>
<keyword evidence="4" id="KW-1278">Translocase</keyword>
<proteinExistence type="predicted"/>
<keyword evidence="2" id="KW-0813">Transport</keyword>
<evidence type="ECO:0000256" key="7">
    <source>
        <dbReference type="SAM" id="Phobius"/>
    </source>
</evidence>
<evidence type="ECO:0000256" key="1">
    <source>
        <dbReference type="ARBA" id="ARBA00004127"/>
    </source>
</evidence>
<feature type="transmembrane region" description="Helical" evidence="7">
    <location>
        <begin position="18"/>
        <end position="39"/>
    </location>
</feature>
<evidence type="ECO:0008006" key="9">
    <source>
        <dbReference type="Google" id="ProtNLM"/>
    </source>
</evidence>
<gene>
    <name evidence="8" type="ORF">METZ01_LOCUS14708</name>
</gene>
<comment type="subcellular location">
    <subcellularLocation>
        <location evidence="1">Endomembrane system</location>
        <topology evidence="1">Multi-pass membrane protein</topology>
    </subcellularLocation>
</comment>
<dbReference type="AlphaFoldDB" id="A0A381P5K9"/>
<dbReference type="Pfam" id="PF02508">
    <property type="entry name" value="Rnf-Nqr"/>
    <property type="match status" value="1"/>
</dbReference>
<dbReference type="GO" id="GO:0012505">
    <property type="term" value="C:endomembrane system"/>
    <property type="evidence" value="ECO:0007669"/>
    <property type="project" value="UniProtKB-SubCell"/>
</dbReference>
<dbReference type="EMBL" id="UINC01000832">
    <property type="protein sequence ID" value="SUZ61854.1"/>
    <property type="molecule type" value="Genomic_DNA"/>
</dbReference>
<evidence type="ECO:0000256" key="5">
    <source>
        <dbReference type="ARBA" id="ARBA00022989"/>
    </source>
</evidence>
<reference evidence="8" key="1">
    <citation type="submission" date="2018-05" db="EMBL/GenBank/DDBJ databases">
        <authorList>
            <person name="Lanie J.A."/>
            <person name="Ng W.-L."/>
            <person name="Kazmierczak K.M."/>
            <person name="Andrzejewski T.M."/>
            <person name="Davidsen T.M."/>
            <person name="Wayne K.J."/>
            <person name="Tettelin H."/>
            <person name="Glass J.I."/>
            <person name="Rusch D."/>
            <person name="Podicherti R."/>
            <person name="Tsui H.-C.T."/>
            <person name="Winkler M.E."/>
        </authorList>
    </citation>
    <scope>NUCLEOTIDE SEQUENCE</scope>
</reference>
<organism evidence="8">
    <name type="scientific">marine metagenome</name>
    <dbReference type="NCBI Taxonomy" id="408172"/>
    <lineage>
        <taxon>unclassified sequences</taxon>
        <taxon>metagenomes</taxon>
        <taxon>ecological metagenomes</taxon>
    </lineage>
</organism>
<evidence type="ECO:0000313" key="8">
    <source>
        <dbReference type="EMBL" id="SUZ61854.1"/>
    </source>
</evidence>
<keyword evidence="6 7" id="KW-0472">Membrane</keyword>
<evidence type="ECO:0000256" key="2">
    <source>
        <dbReference type="ARBA" id="ARBA00022448"/>
    </source>
</evidence>
<feature type="non-terminal residue" evidence="8">
    <location>
        <position position="1"/>
    </location>
</feature>
<dbReference type="InterPro" id="IPR003667">
    <property type="entry name" value="NqrDE/RnfAE"/>
</dbReference>
<keyword evidence="5 7" id="KW-1133">Transmembrane helix</keyword>
<keyword evidence="3 7" id="KW-0812">Transmembrane</keyword>
<evidence type="ECO:0000256" key="6">
    <source>
        <dbReference type="ARBA" id="ARBA00023136"/>
    </source>
</evidence>